<dbReference type="Proteomes" id="UP000736373">
    <property type="component" value="Unassembled WGS sequence"/>
</dbReference>
<dbReference type="NCBIfam" id="TIGR00730">
    <property type="entry name" value="Rossman fold protein, TIGR00730 family"/>
    <property type="match status" value="1"/>
</dbReference>
<dbReference type="InterPro" id="IPR031100">
    <property type="entry name" value="LOG_fam"/>
</dbReference>
<dbReference type="InterPro" id="IPR052341">
    <property type="entry name" value="LOG_family_nucleotidases"/>
</dbReference>
<sequence length="218" mass="23840">MHAIILRELESIEQLSDRVGTAVSIFGSARIKPGHEIFRLTHQIASGLSSEGYTVISGGGPGIMRAANEGARTGKTCTIGFNVVLPFESADFQFQDISLVFENFFTRKIAFCKHSRAFIAMPGGMGTLDELFEILTLKQTRKLKPVPVVLVGSQFWGGLIDWMRTNLESAGLISAGELDEIRIFDDVDSVVNYLKLRVPIPDTSITPLSLVRTGHATV</sequence>
<proteinExistence type="inferred from homology"/>
<keyword evidence="2" id="KW-0378">Hydrolase</keyword>
<accession>A0ABR7PQZ3</accession>
<dbReference type="EC" id="3.2.2.n1" evidence="2"/>
<comment type="caution">
    <text evidence="3">The sequence shown here is derived from an EMBL/GenBank/DDBJ whole genome shotgun (WGS) entry which is preliminary data.</text>
</comment>
<name>A0ABR7PQZ3_9BURK</name>
<comment type="similarity">
    <text evidence="2">Belongs to the LOG family.</text>
</comment>
<dbReference type="Pfam" id="PF03641">
    <property type="entry name" value="Lysine_decarbox"/>
    <property type="match status" value="1"/>
</dbReference>
<comment type="catalytic activity">
    <reaction evidence="1">
        <text>AMP + H2O = D-ribose 5-phosphate + adenine</text>
        <dbReference type="Rhea" id="RHEA:20129"/>
        <dbReference type="ChEBI" id="CHEBI:15377"/>
        <dbReference type="ChEBI" id="CHEBI:16708"/>
        <dbReference type="ChEBI" id="CHEBI:78346"/>
        <dbReference type="ChEBI" id="CHEBI:456215"/>
        <dbReference type="EC" id="3.2.2.4"/>
    </reaction>
</comment>
<keyword evidence="4" id="KW-1185">Reference proteome</keyword>
<dbReference type="PANTHER" id="PTHR43393">
    <property type="entry name" value="CYTOKININ RIBOSIDE 5'-MONOPHOSPHATE PHOSPHORIBOHYDROLASE"/>
    <property type="match status" value="1"/>
</dbReference>
<dbReference type="Gene3D" id="3.40.50.450">
    <property type="match status" value="1"/>
</dbReference>
<gene>
    <name evidence="3" type="ORF">F6X42_19370</name>
</gene>
<dbReference type="RefSeq" id="WP_187635725.1">
    <property type="nucleotide sequence ID" value="NZ_VZQQ01000015.1"/>
</dbReference>
<dbReference type="SUPFAM" id="SSF102405">
    <property type="entry name" value="MCP/YpsA-like"/>
    <property type="match status" value="1"/>
</dbReference>
<protein>
    <recommendedName>
        <fullName evidence="2">Cytokinin riboside 5'-monophosphate phosphoribohydrolase</fullName>
        <ecNumber evidence="2">3.2.2.n1</ecNumber>
    </recommendedName>
</protein>
<keyword evidence="2" id="KW-0203">Cytokinin biosynthesis</keyword>
<organism evidence="3 4">
    <name type="scientific">Paraburkholderia podalyriae</name>
    <dbReference type="NCBI Taxonomy" id="1938811"/>
    <lineage>
        <taxon>Bacteria</taxon>
        <taxon>Pseudomonadati</taxon>
        <taxon>Pseudomonadota</taxon>
        <taxon>Betaproteobacteria</taxon>
        <taxon>Burkholderiales</taxon>
        <taxon>Burkholderiaceae</taxon>
        <taxon>Paraburkholderia</taxon>
    </lineage>
</organism>
<evidence type="ECO:0000256" key="2">
    <source>
        <dbReference type="RuleBase" id="RU363015"/>
    </source>
</evidence>
<dbReference type="InterPro" id="IPR005269">
    <property type="entry name" value="LOG"/>
</dbReference>
<dbReference type="PANTHER" id="PTHR43393:SF3">
    <property type="entry name" value="LYSINE DECARBOXYLASE-LIKE PROTEIN"/>
    <property type="match status" value="1"/>
</dbReference>
<reference evidence="3 4" key="1">
    <citation type="submission" date="2019-09" db="EMBL/GenBank/DDBJ databases">
        <title>Paraburkholderia podalyriae sp. nov., A South African Podalyria-associated rhizobium.</title>
        <authorList>
            <person name="Mavima L."/>
            <person name="Beukes C.W."/>
            <person name="Palmer M."/>
            <person name="De Meyer S.E."/>
            <person name="James E.K."/>
            <person name="Maluk M."/>
            <person name="Avontuur J.R."/>
            <person name="Chan W.Y."/>
            <person name="Venter S.N."/>
            <person name="Steenkamp E.T."/>
        </authorList>
    </citation>
    <scope>NUCLEOTIDE SEQUENCE [LARGE SCALE GENOMIC DNA]</scope>
    <source>
        <strain evidence="3 4">WC7.3b</strain>
    </source>
</reference>
<evidence type="ECO:0000313" key="4">
    <source>
        <dbReference type="Proteomes" id="UP000736373"/>
    </source>
</evidence>
<dbReference type="EMBL" id="VZQQ01000015">
    <property type="protein sequence ID" value="MBC8748677.1"/>
    <property type="molecule type" value="Genomic_DNA"/>
</dbReference>
<evidence type="ECO:0000313" key="3">
    <source>
        <dbReference type="EMBL" id="MBC8748677.1"/>
    </source>
</evidence>
<evidence type="ECO:0000256" key="1">
    <source>
        <dbReference type="ARBA" id="ARBA00000274"/>
    </source>
</evidence>